<accession>A0A839RUK7</accession>
<dbReference type="InterPro" id="IPR012349">
    <property type="entry name" value="Split_barrel_FMN-bd"/>
</dbReference>
<dbReference type="SUPFAM" id="SSF50475">
    <property type="entry name" value="FMN-binding split barrel"/>
    <property type="match status" value="1"/>
</dbReference>
<evidence type="ECO:0000313" key="1">
    <source>
        <dbReference type="EMBL" id="MBB3039744.1"/>
    </source>
</evidence>
<reference evidence="1 2" key="1">
    <citation type="submission" date="2020-08" db="EMBL/GenBank/DDBJ databases">
        <title>Sequencing the genomes of 1000 actinobacteria strains.</title>
        <authorList>
            <person name="Klenk H.-P."/>
        </authorList>
    </citation>
    <scope>NUCLEOTIDE SEQUENCE [LARGE SCALE GENOMIC DNA]</scope>
    <source>
        <strain evidence="1 2">DSM 45258</strain>
    </source>
</reference>
<sequence length="131" mass="14483">MRELREIESAACLTLLEKGRIGRLAFLDDGAPAIRPVNYFLADKESIVIRTHEGSGFSTLQGVRVAFEVDSIDAEHNSGWSVVASGTAEPITDIDELVRSADPRRRPWAPGDKGQFLRVRIEHIGGRELTQ</sequence>
<comment type="caution">
    <text evidence="1">The sequence shown here is derived from an EMBL/GenBank/DDBJ whole genome shotgun (WGS) entry which is preliminary data.</text>
</comment>
<dbReference type="Pfam" id="PF12900">
    <property type="entry name" value="Pyridox_ox_2"/>
    <property type="match status" value="1"/>
</dbReference>
<protein>
    <submittedName>
        <fullName evidence="1">Nitroimidazol reductase NimA-like FMN-containing flavoprotein (Pyridoxamine 5'-phosphate oxidase superfamily)</fullName>
    </submittedName>
</protein>
<gene>
    <name evidence="1" type="ORF">FHU29_004232</name>
</gene>
<dbReference type="RefSeq" id="WP_064438268.1">
    <property type="nucleotide sequence ID" value="NZ_BDDI01000001.1"/>
</dbReference>
<proteinExistence type="predicted"/>
<dbReference type="Gene3D" id="2.30.110.10">
    <property type="entry name" value="Electron Transport, Fmn-binding Protein, Chain A"/>
    <property type="match status" value="1"/>
</dbReference>
<dbReference type="InterPro" id="IPR024747">
    <property type="entry name" value="Pyridox_Oxase-rel"/>
</dbReference>
<dbReference type="AlphaFoldDB" id="A0A839RUK7"/>
<organism evidence="1 2">
    <name type="scientific">Hoyosella altamirensis</name>
    <dbReference type="NCBI Taxonomy" id="616997"/>
    <lineage>
        <taxon>Bacteria</taxon>
        <taxon>Bacillati</taxon>
        <taxon>Actinomycetota</taxon>
        <taxon>Actinomycetes</taxon>
        <taxon>Mycobacteriales</taxon>
        <taxon>Hoyosellaceae</taxon>
        <taxon>Hoyosella</taxon>
    </lineage>
</organism>
<dbReference type="EMBL" id="JACHWS010000004">
    <property type="protein sequence ID" value="MBB3039744.1"/>
    <property type="molecule type" value="Genomic_DNA"/>
</dbReference>
<name>A0A839RUK7_9ACTN</name>
<keyword evidence="2" id="KW-1185">Reference proteome</keyword>
<dbReference type="Proteomes" id="UP000567922">
    <property type="component" value="Unassembled WGS sequence"/>
</dbReference>
<evidence type="ECO:0000313" key="2">
    <source>
        <dbReference type="Proteomes" id="UP000567922"/>
    </source>
</evidence>